<evidence type="ECO:0000256" key="9">
    <source>
        <dbReference type="ARBA" id="ARBA00047761"/>
    </source>
</evidence>
<gene>
    <name evidence="15" type="ORF">ATY40_BA7504891</name>
</gene>
<comment type="catalytic activity">
    <reaction evidence="10 12">
        <text>O-phospho-L-threonyl-[protein] + H2O = L-threonyl-[protein] + phosphate</text>
        <dbReference type="Rhea" id="RHEA:47004"/>
        <dbReference type="Rhea" id="RHEA-COMP:11060"/>
        <dbReference type="Rhea" id="RHEA-COMP:11605"/>
        <dbReference type="ChEBI" id="CHEBI:15377"/>
        <dbReference type="ChEBI" id="CHEBI:30013"/>
        <dbReference type="ChEBI" id="CHEBI:43474"/>
        <dbReference type="ChEBI" id="CHEBI:61977"/>
        <dbReference type="EC" id="3.1.3.16"/>
    </reaction>
</comment>
<evidence type="ECO:0000256" key="7">
    <source>
        <dbReference type="ARBA" id="ARBA00022912"/>
    </source>
</evidence>
<dbReference type="EC" id="3.1.3.16" evidence="12"/>
<keyword evidence="16" id="KW-1185">Reference proteome</keyword>
<evidence type="ECO:0000259" key="14">
    <source>
        <dbReference type="PROSITE" id="PS51479"/>
    </source>
</evidence>
<dbReference type="PANTHER" id="PTHR14732">
    <property type="entry name" value="RNA POLYMERASE II SUBUNIT B1 CTD PHOSPHATASE RPAP2-RELATED"/>
    <property type="match status" value="1"/>
</dbReference>
<sequence length="243" mass="28402">MFYGIQEIADLLSSFHSRSLLTPPEANKLTLTLLECLTENYTDITTLRFLSRFLTKDAYRELTKERIITHTCGYPTCSKNSAKIKDRHYTNHLELPNTFTNSYCSRFHYQCSEFYLNQLSNEALFGRKDVMTLPYNDERSYESKMIMLEDIISNPNVVDSDKMDDMIRSMGDINIKDDKKVSPEDWMEMFEDIKIVENQDPKKEGDFEQNEDNKDSMSGEEKDNPRNINNPLSIEGYTTTIRN</sequence>
<dbReference type="GO" id="GO:0008420">
    <property type="term" value="F:RNA polymerase II CTD heptapeptide repeat phosphatase activity"/>
    <property type="evidence" value="ECO:0007669"/>
    <property type="project" value="UniProtKB-UniRule"/>
</dbReference>
<protein>
    <recommendedName>
        <fullName evidence="12">RNA polymerase II subunit B1 CTD phosphatase RPAP2 homolog</fullName>
        <ecNumber evidence="12">3.1.3.16</ecNumber>
    </recommendedName>
</protein>
<dbReference type="GO" id="GO:0005737">
    <property type="term" value="C:cytoplasm"/>
    <property type="evidence" value="ECO:0007669"/>
    <property type="project" value="TreeGrafter"/>
</dbReference>
<evidence type="ECO:0000256" key="4">
    <source>
        <dbReference type="ARBA" id="ARBA00022771"/>
    </source>
</evidence>
<dbReference type="InterPro" id="IPR039693">
    <property type="entry name" value="Rtr1/RPAP2"/>
</dbReference>
<accession>A0A1B2JJB5</accession>
<evidence type="ECO:0000256" key="13">
    <source>
        <dbReference type="SAM" id="MobiDB-lite"/>
    </source>
</evidence>
<dbReference type="PROSITE" id="PS51479">
    <property type="entry name" value="ZF_RTR1"/>
    <property type="match status" value="1"/>
</dbReference>
<evidence type="ECO:0000313" key="15">
    <source>
        <dbReference type="EMBL" id="ANZ78062.1"/>
    </source>
</evidence>
<keyword evidence="6 12" id="KW-0862">Zinc</keyword>
<dbReference type="AlphaFoldDB" id="A0A1B2JJB5"/>
<evidence type="ECO:0000256" key="11">
    <source>
        <dbReference type="PROSITE-ProRule" id="PRU00812"/>
    </source>
</evidence>
<dbReference type="InterPro" id="IPR038534">
    <property type="entry name" value="Rtr1/RPAP2_sf"/>
</dbReference>
<name>A0A1B2JJB5_PICPA</name>
<comment type="catalytic activity">
    <reaction evidence="9 12">
        <text>O-phospho-L-seryl-[protein] + H2O = L-seryl-[protein] + phosphate</text>
        <dbReference type="Rhea" id="RHEA:20629"/>
        <dbReference type="Rhea" id="RHEA-COMP:9863"/>
        <dbReference type="Rhea" id="RHEA-COMP:11604"/>
        <dbReference type="ChEBI" id="CHEBI:15377"/>
        <dbReference type="ChEBI" id="CHEBI:29999"/>
        <dbReference type="ChEBI" id="CHEBI:43474"/>
        <dbReference type="ChEBI" id="CHEBI:83421"/>
        <dbReference type="EC" id="3.1.3.16"/>
    </reaction>
</comment>
<keyword evidence="8 12" id="KW-0539">Nucleus</keyword>
<dbReference type="InterPro" id="IPR007308">
    <property type="entry name" value="Rtr1/RPAP2_dom"/>
</dbReference>
<evidence type="ECO:0000256" key="8">
    <source>
        <dbReference type="ARBA" id="ARBA00023242"/>
    </source>
</evidence>
<dbReference type="GO" id="GO:0005634">
    <property type="term" value="C:nucleus"/>
    <property type="evidence" value="ECO:0007669"/>
    <property type="project" value="UniProtKB-SubCell"/>
</dbReference>
<organism evidence="15 16">
    <name type="scientific">Komagataella pastoris</name>
    <name type="common">Yeast</name>
    <name type="synonym">Pichia pastoris</name>
    <dbReference type="NCBI Taxonomy" id="4922"/>
    <lineage>
        <taxon>Eukaryota</taxon>
        <taxon>Fungi</taxon>
        <taxon>Dikarya</taxon>
        <taxon>Ascomycota</taxon>
        <taxon>Saccharomycotina</taxon>
        <taxon>Pichiomycetes</taxon>
        <taxon>Pichiales</taxon>
        <taxon>Pichiaceae</taxon>
        <taxon>Komagataella</taxon>
    </lineage>
</organism>
<keyword evidence="4 12" id="KW-0863">Zinc-finger</keyword>
<evidence type="ECO:0000256" key="10">
    <source>
        <dbReference type="ARBA" id="ARBA00048336"/>
    </source>
</evidence>
<evidence type="ECO:0000256" key="6">
    <source>
        <dbReference type="ARBA" id="ARBA00022833"/>
    </source>
</evidence>
<comment type="function">
    <text evidence="12">Putative RNA polymerase II subunit B1 C-terminal domain (CTD) phosphatase involved in RNA polymerase II transcription regulation.</text>
</comment>
<comment type="similarity">
    <text evidence="2 11 12">Belongs to the RPAP2 family.</text>
</comment>
<evidence type="ECO:0000256" key="12">
    <source>
        <dbReference type="RuleBase" id="RU367080"/>
    </source>
</evidence>
<feature type="domain" description="RTR1-type" evidence="14">
    <location>
        <begin position="49"/>
        <end position="128"/>
    </location>
</feature>
<dbReference type="GO" id="GO:0008270">
    <property type="term" value="F:zinc ion binding"/>
    <property type="evidence" value="ECO:0007669"/>
    <property type="project" value="UniProtKB-KW"/>
</dbReference>
<evidence type="ECO:0000256" key="1">
    <source>
        <dbReference type="ARBA" id="ARBA00004123"/>
    </source>
</evidence>
<evidence type="ECO:0000256" key="5">
    <source>
        <dbReference type="ARBA" id="ARBA00022801"/>
    </source>
</evidence>
<dbReference type="EMBL" id="CP014587">
    <property type="protein sequence ID" value="ANZ78062.1"/>
    <property type="molecule type" value="Genomic_DNA"/>
</dbReference>
<dbReference type="GO" id="GO:0043175">
    <property type="term" value="F:RNA polymerase core enzyme binding"/>
    <property type="evidence" value="ECO:0007669"/>
    <property type="project" value="UniProtKB-UniRule"/>
</dbReference>
<feature type="compositionally biased region" description="Basic and acidic residues" evidence="13">
    <location>
        <begin position="195"/>
        <end position="225"/>
    </location>
</feature>
<dbReference type="OrthoDB" id="2590500at2759"/>
<feature type="region of interest" description="Disordered" evidence="13">
    <location>
        <begin position="195"/>
        <end position="243"/>
    </location>
</feature>
<keyword evidence="5 12" id="KW-0378">Hydrolase</keyword>
<evidence type="ECO:0000313" key="16">
    <source>
        <dbReference type="Proteomes" id="UP000094565"/>
    </source>
</evidence>
<evidence type="ECO:0000256" key="3">
    <source>
        <dbReference type="ARBA" id="ARBA00022723"/>
    </source>
</evidence>
<evidence type="ECO:0000256" key="2">
    <source>
        <dbReference type="ARBA" id="ARBA00005676"/>
    </source>
</evidence>
<reference evidence="15 16" key="1">
    <citation type="submission" date="2016-02" db="EMBL/GenBank/DDBJ databases">
        <title>Comparative genomic and transcriptomic foundation for Pichia pastoris.</title>
        <authorList>
            <person name="Love K.R."/>
            <person name="Shah K.A."/>
            <person name="Whittaker C.A."/>
            <person name="Wu J."/>
            <person name="Bartlett M.C."/>
            <person name="Ma D."/>
            <person name="Leeson R.L."/>
            <person name="Priest M."/>
            <person name="Young S.K."/>
            <person name="Love J.C."/>
        </authorList>
    </citation>
    <scope>NUCLEOTIDE SEQUENCE [LARGE SCALE GENOMIC DNA]</scope>
    <source>
        <strain evidence="15 16">ATCC 28485</strain>
    </source>
</reference>
<proteinExistence type="inferred from homology"/>
<dbReference type="Pfam" id="PF04181">
    <property type="entry name" value="RPAP2_Rtr1"/>
    <property type="match status" value="1"/>
</dbReference>
<keyword evidence="3 12" id="KW-0479">Metal-binding</keyword>
<keyword evidence="7 12" id="KW-0904">Protein phosphatase</keyword>
<feature type="compositionally biased region" description="Polar residues" evidence="13">
    <location>
        <begin position="226"/>
        <end position="243"/>
    </location>
</feature>
<dbReference type="Proteomes" id="UP000094565">
    <property type="component" value="Chromosome 4"/>
</dbReference>
<dbReference type="PANTHER" id="PTHR14732:SF0">
    <property type="entry name" value="RNA POLYMERASE II SUBUNIT B1 CTD PHOSPHATASE RPAP2-RELATED"/>
    <property type="match status" value="1"/>
</dbReference>
<dbReference type="Gene3D" id="1.25.40.820">
    <property type="match status" value="1"/>
</dbReference>
<comment type="subcellular location">
    <subcellularLocation>
        <location evidence="1 12">Nucleus</location>
    </subcellularLocation>
</comment>